<dbReference type="Pfam" id="PF11157">
    <property type="entry name" value="DUF2937"/>
    <property type="match status" value="1"/>
</dbReference>
<evidence type="ECO:0008006" key="2">
    <source>
        <dbReference type="Google" id="ProtNLM"/>
    </source>
</evidence>
<accession>A0A679J3Y2</accession>
<gene>
    <name evidence="1" type="ORF">MBUL_01778</name>
</gene>
<dbReference type="EMBL" id="LR743504">
    <property type="protein sequence ID" value="CAA2102620.1"/>
    <property type="molecule type" value="Genomic_DNA"/>
</dbReference>
<reference evidence="1" key="1">
    <citation type="submission" date="2019-12" db="EMBL/GenBank/DDBJ databases">
        <authorList>
            <person name="Cremers G."/>
        </authorList>
    </citation>
    <scope>NUCLEOTIDE SEQUENCE</scope>
    <source>
        <strain evidence="1">Mbul1</strain>
    </source>
</reference>
<sequence length="172" mass="18160">MLRVIRTLGLALGILGGIVAAQGPEFAQQYAQRLGGTLDELRRSIAALDADAAASGTNRQGAVDRLRGNGDALVARRGEAARADIERLQRLDAQKQALTEAGGPMGRFAALLRDPDMALARATYQDYVPAVPASADGIIAGFLGFLATWAGWRVLTDVGRRLVPGKRQPKAA</sequence>
<protein>
    <recommendedName>
        <fullName evidence="2">DUF2937 domain-containing protein</fullName>
    </recommendedName>
</protein>
<evidence type="ECO:0000313" key="1">
    <source>
        <dbReference type="EMBL" id="CAA2102620.1"/>
    </source>
</evidence>
<dbReference type="InterPro" id="IPR022584">
    <property type="entry name" value="DUF2937"/>
</dbReference>
<proteinExistence type="predicted"/>
<name>A0A679J3Y2_9HYPH</name>
<dbReference type="AlphaFoldDB" id="A0A679J3Y2"/>
<organism evidence="1">
    <name type="scientific">Methylobacterium bullatum</name>
    <dbReference type="NCBI Taxonomy" id="570505"/>
    <lineage>
        <taxon>Bacteria</taxon>
        <taxon>Pseudomonadati</taxon>
        <taxon>Pseudomonadota</taxon>
        <taxon>Alphaproteobacteria</taxon>
        <taxon>Hyphomicrobiales</taxon>
        <taxon>Methylobacteriaceae</taxon>
        <taxon>Methylobacterium</taxon>
    </lineage>
</organism>